<dbReference type="Proteomes" id="UP000281771">
    <property type="component" value="Unassembled WGS sequence"/>
</dbReference>
<evidence type="ECO:0008006" key="4">
    <source>
        <dbReference type="Google" id="ProtNLM"/>
    </source>
</evidence>
<dbReference type="RefSeq" id="WP_124776385.1">
    <property type="nucleotide sequence ID" value="NZ_RQZA01000003.1"/>
</dbReference>
<sequence length="123" mass="13830">MKKKLFGLLMLVFSVFALVACSSKSELDGKYYVIEEDRNPFLKLTIVEGKGTVESEGTRNIVVNEELMTFEVSGFSNPTRTYTYLEGVLESDLGSGGKYYKQGTKAFEEAMEKYGYTEADLEE</sequence>
<dbReference type="PROSITE" id="PS51257">
    <property type="entry name" value="PROKAR_LIPOPROTEIN"/>
    <property type="match status" value="1"/>
</dbReference>
<evidence type="ECO:0000313" key="2">
    <source>
        <dbReference type="EMBL" id="RRD31483.1"/>
    </source>
</evidence>
<protein>
    <recommendedName>
        <fullName evidence="4">Lipoprotein</fullName>
    </recommendedName>
</protein>
<keyword evidence="3" id="KW-1185">Reference proteome</keyword>
<gene>
    <name evidence="2" type="ORF">EII38_04460</name>
</gene>
<dbReference type="AlphaFoldDB" id="A0A3P1VGH1"/>
<reference evidence="2 3" key="1">
    <citation type="submission" date="2018-11" db="EMBL/GenBank/DDBJ databases">
        <title>Genomes From Bacteria Associated with the Canine Oral Cavity: a Test Case for Automated Genome-Based Taxonomic Assignment.</title>
        <authorList>
            <person name="Coil D.A."/>
            <person name="Jospin G."/>
            <person name="Darling A.E."/>
            <person name="Wallis C."/>
            <person name="Davis I.J."/>
            <person name="Harris S."/>
            <person name="Eisen J.A."/>
            <person name="Holcombe L.J."/>
            <person name="O'Flynn C."/>
        </authorList>
    </citation>
    <scope>NUCLEOTIDE SEQUENCE [LARGE SCALE GENOMIC DNA]</scope>
    <source>
        <strain evidence="2 3">OH4621_COT-116</strain>
    </source>
</reference>
<comment type="caution">
    <text evidence="2">The sequence shown here is derived from an EMBL/GenBank/DDBJ whole genome shotgun (WGS) entry which is preliminary data.</text>
</comment>
<name>A0A3P1VGH1_9STRE</name>
<evidence type="ECO:0000313" key="3">
    <source>
        <dbReference type="Proteomes" id="UP000281771"/>
    </source>
</evidence>
<evidence type="ECO:0000256" key="1">
    <source>
        <dbReference type="SAM" id="SignalP"/>
    </source>
</evidence>
<accession>A0A3P1VGH1</accession>
<proteinExistence type="predicted"/>
<feature type="chain" id="PRO_5039586462" description="Lipoprotein" evidence="1">
    <location>
        <begin position="20"/>
        <end position="123"/>
    </location>
</feature>
<organism evidence="2 3">
    <name type="scientific">Streptococcus minor</name>
    <dbReference type="NCBI Taxonomy" id="229549"/>
    <lineage>
        <taxon>Bacteria</taxon>
        <taxon>Bacillati</taxon>
        <taxon>Bacillota</taxon>
        <taxon>Bacilli</taxon>
        <taxon>Lactobacillales</taxon>
        <taxon>Streptococcaceae</taxon>
        <taxon>Streptococcus</taxon>
    </lineage>
</organism>
<feature type="signal peptide" evidence="1">
    <location>
        <begin position="1"/>
        <end position="19"/>
    </location>
</feature>
<dbReference type="EMBL" id="RQZA01000003">
    <property type="protein sequence ID" value="RRD31483.1"/>
    <property type="molecule type" value="Genomic_DNA"/>
</dbReference>
<keyword evidence="1" id="KW-0732">Signal</keyword>